<dbReference type="RefSeq" id="WP_140887362.1">
    <property type="nucleotide sequence ID" value="NZ_RCZP01000071.1"/>
</dbReference>
<dbReference type="InterPro" id="IPR003121">
    <property type="entry name" value="SWIB_MDM2_domain"/>
</dbReference>
<evidence type="ECO:0000313" key="3">
    <source>
        <dbReference type="EMBL" id="TPG39909.1"/>
    </source>
</evidence>
<evidence type="ECO:0000259" key="2">
    <source>
        <dbReference type="PROSITE" id="PS51925"/>
    </source>
</evidence>
<feature type="region of interest" description="Disordered" evidence="1">
    <location>
        <begin position="1"/>
        <end position="46"/>
    </location>
</feature>
<feature type="compositionally biased region" description="Low complexity" evidence="1">
    <location>
        <begin position="17"/>
        <end position="37"/>
    </location>
</feature>
<dbReference type="EMBL" id="RCZP01000071">
    <property type="protein sequence ID" value="TPG39909.1"/>
    <property type="molecule type" value="Genomic_DNA"/>
</dbReference>
<name>A0A502EST4_9PROT</name>
<gene>
    <name evidence="3" type="ORF">EAH89_29010</name>
</gene>
<dbReference type="InterPro" id="IPR019835">
    <property type="entry name" value="SWIB_domain"/>
</dbReference>
<organism evidence="3 4">
    <name type="scientific">Muricoccus nepalensis</name>
    <dbReference type="NCBI Taxonomy" id="1854500"/>
    <lineage>
        <taxon>Bacteria</taxon>
        <taxon>Pseudomonadati</taxon>
        <taxon>Pseudomonadota</taxon>
        <taxon>Alphaproteobacteria</taxon>
        <taxon>Acetobacterales</taxon>
        <taxon>Roseomonadaceae</taxon>
        <taxon>Muricoccus</taxon>
    </lineage>
</organism>
<proteinExistence type="predicted"/>
<keyword evidence="4" id="KW-1185">Reference proteome</keyword>
<dbReference type="PANTHER" id="PTHR13844">
    <property type="entry name" value="SWI/SNF-RELATED MATRIX-ASSOCIATED ACTIN-DEPENDENT REGULATOR OF CHROMATIN SUBFAMILY D"/>
    <property type="match status" value="1"/>
</dbReference>
<dbReference type="CDD" id="cd10567">
    <property type="entry name" value="SWIB-MDM2_like"/>
    <property type="match status" value="1"/>
</dbReference>
<reference evidence="3 4" key="1">
    <citation type="journal article" date="2019" name="Environ. Microbiol.">
        <title>Species interactions and distinct microbial communities in high Arctic permafrost affected cryosols are associated with the CH4 and CO2 gas fluxes.</title>
        <authorList>
            <person name="Altshuler I."/>
            <person name="Hamel J."/>
            <person name="Turney S."/>
            <person name="Magnuson E."/>
            <person name="Levesque R."/>
            <person name="Greer C."/>
            <person name="Whyte L.G."/>
        </authorList>
    </citation>
    <scope>NUCLEOTIDE SEQUENCE [LARGE SCALE GENOMIC DNA]</scope>
    <source>
        <strain evidence="3 4">S9.3B</strain>
    </source>
</reference>
<dbReference type="Gene3D" id="1.10.245.10">
    <property type="entry name" value="SWIB/MDM2 domain"/>
    <property type="match status" value="1"/>
</dbReference>
<dbReference type="SMART" id="SM00151">
    <property type="entry name" value="SWIB"/>
    <property type="match status" value="1"/>
</dbReference>
<dbReference type="PROSITE" id="PS51925">
    <property type="entry name" value="SWIB_MDM2"/>
    <property type="match status" value="1"/>
</dbReference>
<dbReference type="AlphaFoldDB" id="A0A502EST4"/>
<comment type="caution">
    <text evidence="3">The sequence shown here is derived from an EMBL/GenBank/DDBJ whole genome shotgun (WGS) entry which is preliminary data.</text>
</comment>
<dbReference type="InterPro" id="IPR036885">
    <property type="entry name" value="SWIB_MDM2_dom_sf"/>
</dbReference>
<sequence length="115" mass="12473">MPKKASTEGSEPEPETTGDATPTKAGKVAKPAKGAKPNALQQPLQPSEDLAAVIGEGKLARGDAVSKVWSYIKEHKLQNPEDGREILADSKLRKVFGKDKVTMFEMNKHLARHLT</sequence>
<evidence type="ECO:0000313" key="4">
    <source>
        <dbReference type="Proteomes" id="UP000317078"/>
    </source>
</evidence>
<feature type="domain" description="DM2" evidence="2">
    <location>
        <begin position="39"/>
        <end position="115"/>
    </location>
</feature>
<protein>
    <recommendedName>
        <fullName evidence="2">DM2 domain-containing protein</fullName>
    </recommendedName>
</protein>
<dbReference type="Proteomes" id="UP000317078">
    <property type="component" value="Unassembled WGS sequence"/>
</dbReference>
<evidence type="ECO:0000256" key="1">
    <source>
        <dbReference type="SAM" id="MobiDB-lite"/>
    </source>
</evidence>
<dbReference type="OrthoDB" id="8019446at2"/>
<accession>A0A502EST4</accession>
<dbReference type="SUPFAM" id="SSF47592">
    <property type="entry name" value="SWIB/MDM2 domain"/>
    <property type="match status" value="1"/>
</dbReference>
<dbReference type="Pfam" id="PF02201">
    <property type="entry name" value="SWIB"/>
    <property type="match status" value="1"/>
</dbReference>